<protein>
    <submittedName>
        <fullName evidence="1">Uncharacterized protein</fullName>
    </submittedName>
</protein>
<comment type="caution">
    <text evidence="1">The sequence shown here is derived from an EMBL/GenBank/DDBJ whole genome shotgun (WGS) entry which is preliminary data.</text>
</comment>
<gene>
    <name evidence="1" type="ORF">TR69_WS6001000798</name>
</gene>
<dbReference type="STRING" id="1617426.TR69_WS6001000798"/>
<evidence type="ECO:0000313" key="2">
    <source>
        <dbReference type="Proteomes" id="UP000070457"/>
    </source>
</evidence>
<dbReference type="Proteomes" id="UP000070457">
    <property type="component" value="Unassembled WGS sequence"/>
</dbReference>
<dbReference type="AlphaFoldDB" id="A0A136LYV9"/>
<evidence type="ECO:0000313" key="1">
    <source>
        <dbReference type="EMBL" id="KXK26777.1"/>
    </source>
</evidence>
<organism evidence="1 2">
    <name type="scientific">candidate division WS6 bacterium OLB20</name>
    <dbReference type="NCBI Taxonomy" id="1617426"/>
    <lineage>
        <taxon>Bacteria</taxon>
        <taxon>Candidatus Dojkabacteria</taxon>
    </lineage>
</organism>
<sequence length="69" mass="7938">MDAKTKLEEFRTKIEPLLEEYFETVAPHAKTISPESYAAVKYLREYSLRKAKTPSSSTYVLHVHDDGGY</sequence>
<accession>A0A136LYV9</accession>
<proteinExistence type="predicted"/>
<dbReference type="EMBL" id="JYNZ01000003">
    <property type="protein sequence ID" value="KXK26777.1"/>
    <property type="molecule type" value="Genomic_DNA"/>
</dbReference>
<reference evidence="1 2" key="1">
    <citation type="submission" date="2015-02" db="EMBL/GenBank/DDBJ databases">
        <title>Improved understanding of the partial-nitritation anammox process through 23 genomes representing the majority of the microbial community.</title>
        <authorList>
            <person name="Speth D.R."/>
            <person name="In T Zandt M."/>
            <person name="Guerrero Cruz S."/>
            <person name="Jetten M.S."/>
            <person name="Dutilh B.E."/>
        </authorList>
    </citation>
    <scope>NUCLEOTIDE SEQUENCE [LARGE SCALE GENOMIC DNA]</scope>
    <source>
        <strain evidence="1">OLB20</strain>
    </source>
</reference>
<name>A0A136LYV9_9BACT</name>